<dbReference type="Gene3D" id="3.30.760.10">
    <property type="entry name" value="RNA Cap, Translation Initiation Factor Eif4e"/>
    <property type="match status" value="1"/>
</dbReference>
<dbReference type="Proteomes" id="UP001439008">
    <property type="component" value="Unassembled WGS sequence"/>
</dbReference>
<dbReference type="PANTHER" id="PTHR11960">
    <property type="entry name" value="EUKARYOTIC TRANSLATION INITIATION FACTOR 4E RELATED"/>
    <property type="match status" value="1"/>
</dbReference>
<organism evidence="2 3">
    <name type="scientific">Bonamia ostreae</name>
    <dbReference type="NCBI Taxonomy" id="126728"/>
    <lineage>
        <taxon>Eukaryota</taxon>
        <taxon>Sar</taxon>
        <taxon>Rhizaria</taxon>
        <taxon>Endomyxa</taxon>
        <taxon>Ascetosporea</taxon>
        <taxon>Haplosporida</taxon>
        <taxon>Bonamia</taxon>
    </lineage>
</organism>
<comment type="caution">
    <text evidence="2">The sequence shown here is derived from an EMBL/GenBank/DDBJ whole genome shotgun (WGS) entry which is preliminary data.</text>
</comment>
<proteinExistence type="inferred from homology"/>
<keyword evidence="1" id="KW-0648">Protein biosynthesis</keyword>
<dbReference type="PANTHER" id="PTHR11960:SF18">
    <property type="entry name" value="EUKARYOTIC TRANSLATION INITIATION FACTOR 4E HOMOLOGOUS PROTEIN, ISOFORM B"/>
    <property type="match status" value="1"/>
</dbReference>
<gene>
    <name evidence="2" type="ORF">MHBO_000404</name>
</gene>
<evidence type="ECO:0000313" key="3">
    <source>
        <dbReference type="Proteomes" id="UP001439008"/>
    </source>
</evidence>
<evidence type="ECO:0000313" key="2">
    <source>
        <dbReference type="EMBL" id="MES1918434.1"/>
    </source>
</evidence>
<comment type="similarity">
    <text evidence="1">Belongs to the eukaryotic initiation factor 4E family.</text>
</comment>
<dbReference type="InterPro" id="IPR001040">
    <property type="entry name" value="TIF_eIF_4E"/>
</dbReference>
<sequence length="219" mass="25295">MDSKKLQLKCNWRLFYTKTKAQRQNLNQFISHLEKIADIETVEDLYKHYIHLKRPSELVSKDNYMFFRDGLIPAWENFPNGGCWIIKVSKNNGLIDRIWEEIIFAAACEKFLDLDMIGIMVSIRGREDKISIWNRGSKVLNNGERLRKILNLDPETHLQYQSFSHAVEVGATYRDAISFVYKPFFYKSSGVDNKIEHKLGKKDDLVGASSKGDAGEATV</sequence>
<dbReference type="EMBL" id="JBDODL010000062">
    <property type="protein sequence ID" value="MES1918434.1"/>
    <property type="molecule type" value="Genomic_DNA"/>
</dbReference>
<keyword evidence="1" id="KW-0396">Initiation factor</keyword>
<protein>
    <recommendedName>
        <fullName evidence="4">mRNA cap-binding protein</fullName>
    </recommendedName>
</protein>
<name>A0ABV2AG57_9EUKA</name>
<dbReference type="InterPro" id="IPR023398">
    <property type="entry name" value="TIF_eIF4e-like"/>
</dbReference>
<reference evidence="2 3" key="1">
    <citation type="journal article" date="2024" name="BMC Biol.">
        <title>Comparative genomics of Ascetosporea gives new insight into the evolutionary basis for animal parasitism in Rhizaria.</title>
        <authorList>
            <person name="Hiltunen Thoren M."/>
            <person name="Onut-Brannstrom I."/>
            <person name="Alfjorden A."/>
            <person name="Peckova H."/>
            <person name="Swords F."/>
            <person name="Hooper C."/>
            <person name="Holzer A.S."/>
            <person name="Bass D."/>
            <person name="Burki F."/>
        </authorList>
    </citation>
    <scope>NUCLEOTIDE SEQUENCE [LARGE SCALE GENOMIC DNA]</scope>
    <source>
        <strain evidence="2">20-A016</strain>
    </source>
</reference>
<evidence type="ECO:0008006" key="4">
    <source>
        <dbReference type="Google" id="ProtNLM"/>
    </source>
</evidence>
<dbReference type="Pfam" id="PF01652">
    <property type="entry name" value="IF4E"/>
    <property type="match status" value="1"/>
</dbReference>
<keyword evidence="1" id="KW-0694">RNA-binding</keyword>
<evidence type="ECO:0000256" key="1">
    <source>
        <dbReference type="RuleBase" id="RU004374"/>
    </source>
</evidence>
<accession>A0ABV2AG57</accession>
<keyword evidence="3" id="KW-1185">Reference proteome</keyword>
<dbReference type="SUPFAM" id="SSF55418">
    <property type="entry name" value="eIF4e-like"/>
    <property type="match status" value="1"/>
</dbReference>